<dbReference type="SUPFAM" id="SSF48403">
    <property type="entry name" value="Ankyrin repeat"/>
    <property type="match status" value="1"/>
</dbReference>
<feature type="repeat" description="ANK" evidence="3">
    <location>
        <begin position="236"/>
        <end position="268"/>
    </location>
</feature>
<organism evidence="4 5">
    <name type="scientific">Potamilus streckersoni</name>
    <dbReference type="NCBI Taxonomy" id="2493646"/>
    <lineage>
        <taxon>Eukaryota</taxon>
        <taxon>Metazoa</taxon>
        <taxon>Spiralia</taxon>
        <taxon>Lophotrochozoa</taxon>
        <taxon>Mollusca</taxon>
        <taxon>Bivalvia</taxon>
        <taxon>Autobranchia</taxon>
        <taxon>Heteroconchia</taxon>
        <taxon>Palaeoheterodonta</taxon>
        <taxon>Unionida</taxon>
        <taxon>Unionoidea</taxon>
        <taxon>Unionidae</taxon>
        <taxon>Ambleminae</taxon>
        <taxon>Lampsilini</taxon>
        <taxon>Potamilus</taxon>
    </lineage>
</organism>
<reference evidence="4" key="3">
    <citation type="submission" date="2023-05" db="EMBL/GenBank/DDBJ databases">
        <authorList>
            <person name="Smith C.H."/>
        </authorList>
    </citation>
    <scope>NUCLEOTIDE SEQUENCE</scope>
    <source>
        <strain evidence="4">CHS0354</strain>
        <tissue evidence="4">Mantle</tissue>
    </source>
</reference>
<dbReference type="PANTHER" id="PTHR24198">
    <property type="entry name" value="ANKYRIN REPEAT AND PROTEIN KINASE DOMAIN-CONTAINING PROTEIN"/>
    <property type="match status" value="1"/>
</dbReference>
<dbReference type="EMBL" id="JAEAOA010002290">
    <property type="protein sequence ID" value="KAK3594209.1"/>
    <property type="molecule type" value="Genomic_DNA"/>
</dbReference>
<evidence type="ECO:0000313" key="4">
    <source>
        <dbReference type="EMBL" id="KAK3594209.1"/>
    </source>
</evidence>
<dbReference type="AlphaFoldDB" id="A0AAE0VY25"/>
<evidence type="ECO:0000256" key="2">
    <source>
        <dbReference type="ARBA" id="ARBA00023043"/>
    </source>
</evidence>
<keyword evidence="1" id="KW-0677">Repeat</keyword>
<evidence type="ECO:0000256" key="1">
    <source>
        <dbReference type="ARBA" id="ARBA00022737"/>
    </source>
</evidence>
<feature type="repeat" description="ANK" evidence="3">
    <location>
        <begin position="85"/>
        <end position="117"/>
    </location>
</feature>
<dbReference type="PROSITE" id="PS50297">
    <property type="entry name" value="ANK_REP_REGION"/>
    <property type="match status" value="3"/>
</dbReference>
<comment type="caution">
    <text evidence="4">The sequence shown here is derived from an EMBL/GenBank/DDBJ whole genome shotgun (WGS) entry which is preliminary data.</text>
</comment>
<reference evidence="4" key="2">
    <citation type="journal article" date="2021" name="Genome Biol. Evol.">
        <title>Developing a high-quality reference genome for a parasitic bivalve with doubly uniparental inheritance (Bivalvia: Unionida).</title>
        <authorList>
            <person name="Smith C.H."/>
        </authorList>
    </citation>
    <scope>NUCLEOTIDE SEQUENCE</scope>
    <source>
        <strain evidence="4">CHS0354</strain>
        <tissue evidence="4">Mantle</tissue>
    </source>
</reference>
<evidence type="ECO:0000313" key="5">
    <source>
        <dbReference type="Proteomes" id="UP001195483"/>
    </source>
</evidence>
<keyword evidence="2 3" id="KW-0040">ANK repeat</keyword>
<dbReference type="InterPro" id="IPR036770">
    <property type="entry name" value="Ankyrin_rpt-contain_sf"/>
</dbReference>
<dbReference type="PANTHER" id="PTHR24198:SF165">
    <property type="entry name" value="ANKYRIN REPEAT-CONTAINING PROTEIN-RELATED"/>
    <property type="match status" value="1"/>
</dbReference>
<reference evidence="4" key="1">
    <citation type="journal article" date="2021" name="Genome Biol. Evol.">
        <title>A High-Quality Reference Genome for a Parasitic Bivalve with Doubly Uniparental Inheritance (Bivalvia: Unionida).</title>
        <authorList>
            <person name="Smith C.H."/>
        </authorList>
    </citation>
    <scope>NUCLEOTIDE SEQUENCE</scope>
    <source>
        <strain evidence="4">CHS0354</strain>
    </source>
</reference>
<dbReference type="Pfam" id="PF12796">
    <property type="entry name" value="Ank_2"/>
    <property type="match status" value="1"/>
</dbReference>
<dbReference type="Pfam" id="PF00023">
    <property type="entry name" value="Ank"/>
    <property type="match status" value="1"/>
</dbReference>
<gene>
    <name evidence="4" type="ORF">CHS0354_039178</name>
</gene>
<protein>
    <submittedName>
        <fullName evidence="4">Uncharacterized protein</fullName>
    </submittedName>
</protein>
<keyword evidence="5" id="KW-1185">Reference proteome</keyword>
<dbReference type="PROSITE" id="PS50088">
    <property type="entry name" value="ANK_REPEAT"/>
    <property type="match status" value="3"/>
</dbReference>
<proteinExistence type="predicted"/>
<dbReference type="SMART" id="SM00248">
    <property type="entry name" value="ANK"/>
    <property type="match status" value="5"/>
</dbReference>
<sequence length="386" mass="44237">MENHSIILEKSPRSSRDRECTPLRLPVLNRRYSHDDDVMTTDIDFFEDDLYDVILRNDKSAFLEYLKKGLDPDHVFRSRERQDRLGKTTLEIAVTAGHKDIVKLLIENRCNPDLMYIINVNNYAYLLQPYKKKNHLKMTCMYRCIVKEDVDMIKLLVQGGSDINIYDDRGCSALWHAVDLDNYQMVKAMVQCKRVDVNVADRTMLRPIHVATMRGNTKMVSLLISKGAEVDPVQLRGSTALILACRKGCYETVRLLILNGADPNHVGYNGHMPLSTVLQWSLDIRLPIMLLESGASVDPELVKKCMQEKLPIIKDHPDLLEILKSCSETPRTLKMQCCLLLRRTLVNCKVKLHLMKKVEQLPLPRHLGLLPSVPKLCIFLSCKSIE</sequence>
<feature type="repeat" description="ANK" evidence="3">
    <location>
        <begin position="203"/>
        <end position="235"/>
    </location>
</feature>
<evidence type="ECO:0000256" key="3">
    <source>
        <dbReference type="PROSITE-ProRule" id="PRU00023"/>
    </source>
</evidence>
<dbReference type="Proteomes" id="UP001195483">
    <property type="component" value="Unassembled WGS sequence"/>
</dbReference>
<accession>A0AAE0VY25</accession>
<dbReference type="InterPro" id="IPR002110">
    <property type="entry name" value="Ankyrin_rpt"/>
</dbReference>
<dbReference type="Gene3D" id="1.25.40.20">
    <property type="entry name" value="Ankyrin repeat-containing domain"/>
    <property type="match status" value="2"/>
</dbReference>
<name>A0AAE0VY25_9BIVA</name>